<accession>A0A838L7D3</accession>
<dbReference type="AlphaFoldDB" id="A0A838L7D3"/>
<name>A0A838L7D3_9SPHN</name>
<keyword evidence="3" id="KW-1185">Reference proteome</keyword>
<dbReference type="NCBIfam" id="TIGR03725">
    <property type="entry name" value="T6A_YeaZ"/>
    <property type="match status" value="1"/>
</dbReference>
<comment type="caution">
    <text evidence="2">The sequence shown here is derived from an EMBL/GenBank/DDBJ whole genome shotgun (WGS) entry which is preliminary data.</text>
</comment>
<dbReference type="EMBL" id="JACEIB010000008">
    <property type="protein sequence ID" value="MBA2935064.1"/>
    <property type="molecule type" value="Genomic_DNA"/>
</dbReference>
<dbReference type="InterPro" id="IPR000905">
    <property type="entry name" value="Gcp-like_dom"/>
</dbReference>
<keyword evidence="2" id="KW-0808">Transferase</keyword>
<dbReference type="GO" id="GO:0016740">
    <property type="term" value="F:transferase activity"/>
    <property type="evidence" value="ECO:0007669"/>
    <property type="project" value="UniProtKB-KW"/>
</dbReference>
<evidence type="ECO:0000313" key="3">
    <source>
        <dbReference type="Proteomes" id="UP000570166"/>
    </source>
</evidence>
<dbReference type="Gene3D" id="3.30.420.40">
    <property type="match status" value="2"/>
</dbReference>
<organism evidence="2 3">
    <name type="scientific">Sphingomonas chungangi</name>
    <dbReference type="NCBI Taxonomy" id="2683589"/>
    <lineage>
        <taxon>Bacteria</taxon>
        <taxon>Pseudomonadati</taxon>
        <taxon>Pseudomonadota</taxon>
        <taxon>Alphaproteobacteria</taxon>
        <taxon>Sphingomonadales</taxon>
        <taxon>Sphingomonadaceae</taxon>
        <taxon>Sphingomonas</taxon>
    </lineage>
</organism>
<protein>
    <submittedName>
        <fullName evidence="2">tRNA (Adenosine(37)-N6)-threonylcarbamoyltransferase complex dimerization subunit type 1 TsaB</fullName>
    </submittedName>
</protein>
<reference evidence="2 3" key="1">
    <citation type="submission" date="2020-07" db="EMBL/GenBank/DDBJ databases">
        <authorList>
            <person name="Sun Q."/>
        </authorList>
    </citation>
    <scope>NUCLEOTIDE SEQUENCE [LARGE SCALE GENOMIC DNA]</scope>
    <source>
        <strain evidence="2 3">CGMCC 1.13654</strain>
    </source>
</reference>
<dbReference type="Proteomes" id="UP000570166">
    <property type="component" value="Unassembled WGS sequence"/>
</dbReference>
<dbReference type="GO" id="GO:0002949">
    <property type="term" value="P:tRNA threonylcarbamoyladenosine modification"/>
    <property type="evidence" value="ECO:0007669"/>
    <property type="project" value="InterPro"/>
</dbReference>
<dbReference type="InterPro" id="IPR043129">
    <property type="entry name" value="ATPase_NBD"/>
</dbReference>
<gene>
    <name evidence="2" type="primary">tsaB</name>
    <name evidence="2" type="ORF">HZF05_13265</name>
</gene>
<sequence length="208" mass="20617">MILAIDTATAACSAALIEGDGVPLAVSETVGRGHAERLVPMVEALLRDAGGVVPDAILVDCGPGSFTGVRVGLAAAIGMGMGWGVPVRGCSSMALVAAACFASDPGLEACAVALNGGHGELFVQRFATHPFAMTSDLVSLPPSEAARFASEDVVAGSGASALVEARGTGTAIDALPNAASASLLPPAFATLQPRPLYGRPPDAKPKAA</sequence>
<evidence type="ECO:0000313" key="2">
    <source>
        <dbReference type="EMBL" id="MBA2935064.1"/>
    </source>
</evidence>
<proteinExistence type="predicted"/>
<dbReference type="Pfam" id="PF00814">
    <property type="entry name" value="TsaD"/>
    <property type="match status" value="1"/>
</dbReference>
<dbReference type="SUPFAM" id="SSF53067">
    <property type="entry name" value="Actin-like ATPase domain"/>
    <property type="match status" value="1"/>
</dbReference>
<dbReference type="InterPro" id="IPR022496">
    <property type="entry name" value="T6A_TsaB"/>
</dbReference>
<evidence type="ECO:0000259" key="1">
    <source>
        <dbReference type="Pfam" id="PF00814"/>
    </source>
</evidence>
<dbReference type="RefSeq" id="WP_160362705.1">
    <property type="nucleotide sequence ID" value="NZ_JACEIB010000008.1"/>
</dbReference>
<feature type="domain" description="Gcp-like" evidence="1">
    <location>
        <begin position="28"/>
        <end position="124"/>
    </location>
</feature>